<evidence type="ECO:0000256" key="10">
    <source>
        <dbReference type="ARBA" id="ARBA00048109"/>
    </source>
</evidence>
<dbReference type="Pfam" id="PF06974">
    <property type="entry name" value="WS_DGAT_C"/>
    <property type="match status" value="1"/>
</dbReference>
<dbReference type="GO" id="GO:0006071">
    <property type="term" value="P:glycerol metabolic process"/>
    <property type="evidence" value="ECO:0007669"/>
    <property type="project" value="UniProtKB-KW"/>
</dbReference>
<dbReference type="InterPro" id="IPR023213">
    <property type="entry name" value="CAT-like_dom_sf"/>
</dbReference>
<dbReference type="GO" id="GO:0071731">
    <property type="term" value="P:response to nitric oxide"/>
    <property type="evidence" value="ECO:0007669"/>
    <property type="project" value="TreeGrafter"/>
</dbReference>
<evidence type="ECO:0000256" key="4">
    <source>
        <dbReference type="ARBA" id="ARBA00013244"/>
    </source>
</evidence>
<dbReference type="EC" id="2.3.1.20" evidence="4 11"/>
<evidence type="ECO:0000256" key="2">
    <source>
        <dbReference type="ARBA" id="ARBA00005189"/>
    </source>
</evidence>
<evidence type="ECO:0000313" key="14">
    <source>
        <dbReference type="EMBL" id="MBK6300709.1"/>
    </source>
</evidence>
<dbReference type="PANTHER" id="PTHR31650">
    <property type="entry name" value="O-ACYLTRANSFERASE (WSD1-LIKE) FAMILY PROTEIN"/>
    <property type="match status" value="1"/>
</dbReference>
<comment type="pathway">
    <text evidence="2">Lipid metabolism.</text>
</comment>
<keyword evidence="6 11" id="KW-0808">Transferase</keyword>
<dbReference type="Pfam" id="PF03007">
    <property type="entry name" value="WS_DGAT_cat"/>
    <property type="match status" value="1"/>
</dbReference>
<evidence type="ECO:0000259" key="12">
    <source>
        <dbReference type="Pfam" id="PF03007"/>
    </source>
</evidence>
<accession>A0A935CDA1</accession>
<dbReference type="GO" id="GO:0001666">
    <property type="term" value="P:response to hypoxia"/>
    <property type="evidence" value="ECO:0007669"/>
    <property type="project" value="TreeGrafter"/>
</dbReference>
<evidence type="ECO:0000256" key="7">
    <source>
        <dbReference type="ARBA" id="ARBA00022798"/>
    </source>
</evidence>
<dbReference type="EMBL" id="JADIXZ010000004">
    <property type="protein sequence ID" value="MBK6300709.1"/>
    <property type="molecule type" value="Genomic_DNA"/>
</dbReference>
<evidence type="ECO:0000256" key="1">
    <source>
        <dbReference type="ARBA" id="ARBA00004771"/>
    </source>
</evidence>
<evidence type="ECO:0000256" key="9">
    <source>
        <dbReference type="ARBA" id="ARBA00023315"/>
    </source>
</evidence>
<dbReference type="Gene3D" id="3.30.559.10">
    <property type="entry name" value="Chloramphenicol acetyltransferase-like domain"/>
    <property type="match status" value="1"/>
</dbReference>
<evidence type="ECO:0000256" key="11">
    <source>
        <dbReference type="RuleBase" id="RU361241"/>
    </source>
</evidence>
<comment type="catalytic activity">
    <reaction evidence="10 11">
        <text>an acyl-CoA + a 1,2-diacyl-sn-glycerol = a triacyl-sn-glycerol + CoA</text>
        <dbReference type="Rhea" id="RHEA:10868"/>
        <dbReference type="ChEBI" id="CHEBI:17815"/>
        <dbReference type="ChEBI" id="CHEBI:57287"/>
        <dbReference type="ChEBI" id="CHEBI:58342"/>
        <dbReference type="ChEBI" id="CHEBI:64615"/>
        <dbReference type="EC" id="2.3.1.20"/>
    </reaction>
</comment>
<dbReference type="GO" id="GO:0019432">
    <property type="term" value="P:triglyceride biosynthetic process"/>
    <property type="evidence" value="ECO:0007669"/>
    <property type="project" value="TreeGrafter"/>
</dbReference>
<dbReference type="NCBIfam" id="TIGR02946">
    <property type="entry name" value="acyl_WS_DGAT"/>
    <property type="match status" value="1"/>
</dbReference>
<dbReference type="InterPro" id="IPR045034">
    <property type="entry name" value="O-acyltransferase_WSD1-like"/>
</dbReference>
<evidence type="ECO:0000256" key="6">
    <source>
        <dbReference type="ARBA" id="ARBA00022679"/>
    </source>
</evidence>
<keyword evidence="8 11" id="KW-0443">Lipid metabolism</keyword>
<dbReference type="InterPro" id="IPR004255">
    <property type="entry name" value="O-acyltransferase_WSD1_N"/>
</dbReference>
<dbReference type="GO" id="GO:0004144">
    <property type="term" value="F:diacylglycerol O-acyltransferase activity"/>
    <property type="evidence" value="ECO:0007669"/>
    <property type="project" value="UniProtKB-EC"/>
</dbReference>
<dbReference type="Proteomes" id="UP000718281">
    <property type="component" value="Unassembled WGS sequence"/>
</dbReference>
<dbReference type="PANTHER" id="PTHR31650:SF1">
    <property type="entry name" value="WAX ESTER SYNTHASE_DIACYLGLYCEROL ACYLTRANSFERASE 4-RELATED"/>
    <property type="match status" value="1"/>
</dbReference>
<dbReference type="SUPFAM" id="SSF52777">
    <property type="entry name" value="CoA-dependent acyltransferases"/>
    <property type="match status" value="1"/>
</dbReference>
<dbReference type="InterPro" id="IPR014292">
    <property type="entry name" value="Acyl_transf_WS/DGAT"/>
</dbReference>
<gene>
    <name evidence="14" type="ORF">IPF40_06540</name>
</gene>
<reference evidence="14 15" key="1">
    <citation type="submission" date="2020-10" db="EMBL/GenBank/DDBJ databases">
        <title>Connecting structure to function with the recovery of over 1000 high-quality activated sludge metagenome-assembled genomes encoding full-length rRNA genes using long-read sequencing.</title>
        <authorList>
            <person name="Singleton C.M."/>
            <person name="Petriglieri F."/>
            <person name="Kristensen J.M."/>
            <person name="Kirkegaard R.H."/>
            <person name="Michaelsen T.Y."/>
            <person name="Andersen M.H."/>
            <person name="Karst S.M."/>
            <person name="Dueholm M.S."/>
            <person name="Nielsen P.H."/>
            <person name="Albertsen M."/>
        </authorList>
    </citation>
    <scope>NUCLEOTIDE SEQUENCE [LARGE SCALE GENOMIC DNA]</scope>
    <source>
        <strain evidence="14">AalE_18-Q3-R2-46_BAT3C.188</strain>
    </source>
</reference>
<dbReference type="GO" id="GO:0051701">
    <property type="term" value="P:biological process involved in interaction with host"/>
    <property type="evidence" value="ECO:0007669"/>
    <property type="project" value="TreeGrafter"/>
</dbReference>
<evidence type="ECO:0000256" key="3">
    <source>
        <dbReference type="ARBA" id="ARBA00009587"/>
    </source>
</evidence>
<dbReference type="InterPro" id="IPR009721">
    <property type="entry name" value="O-acyltransferase_WSD1_C"/>
</dbReference>
<proteinExistence type="inferred from homology"/>
<evidence type="ECO:0000259" key="13">
    <source>
        <dbReference type="Pfam" id="PF06974"/>
    </source>
</evidence>
<evidence type="ECO:0000256" key="5">
    <source>
        <dbReference type="ARBA" id="ARBA00022516"/>
    </source>
</evidence>
<evidence type="ECO:0000313" key="15">
    <source>
        <dbReference type="Proteomes" id="UP000718281"/>
    </source>
</evidence>
<protein>
    <recommendedName>
        <fullName evidence="4 11">Diacylglycerol O-acyltransferase</fullName>
        <ecNumber evidence="4 11">2.3.1.20</ecNumber>
    </recommendedName>
</protein>
<feature type="domain" description="O-acyltransferase WSD1-like N-terminal" evidence="12">
    <location>
        <begin position="5"/>
        <end position="278"/>
    </location>
</feature>
<comment type="caution">
    <text evidence="14">The sequence shown here is derived from an EMBL/GenBank/DDBJ whole genome shotgun (WGS) entry which is preliminary data.</text>
</comment>
<name>A0A935CDA1_9MICO</name>
<comment type="pathway">
    <text evidence="1 11">Glycerolipid metabolism; triacylglycerol biosynthesis.</text>
</comment>
<feature type="domain" description="O-acyltransferase WSD1 C-terminal" evidence="13">
    <location>
        <begin position="322"/>
        <end position="464"/>
    </location>
</feature>
<keyword evidence="9 11" id="KW-0012">Acyltransferase</keyword>
<keyword evidence="7 11" id="KW-0319">Glycerol metabolism</keyword>
<dbReference type="AlphaFoldDB" id="A0A935CDA1"/>
<dbReference type="GO" id="GO:0005886">
    <property type="term" value="C:plasma membrane"/>
    <property type="evidence" value="ECO:0007669"/>
    <property type="project" value="TreeGrafter"/>
</dbReference>
<sequence length="475" mass="50825">MADRLTSLDTSFLYMEDRATVMHVGEVMVFDPPGGRLDHERLMGLFAQRIAHLPRYRQKVRWVPGNLANPVWIDDETFDLSYHVRRAALPKPGGDAQLEEFVARVQPRPLDRGRPLWEAYIVEGLEHGRFAIVTKTHHALVDGAQPLDIGQVLVSDTPGWEKPLPDLWRARHSPSDLSLLTSAVVDSVKGPRALLRSVRGGSQELVDLGGRVVTGVGSLVSTVARGAARPAPTSPLNAHVGQARRFVMVGTDLAAYRAVRRRLSKGPHADDVTVNDIVLACIAGALRTWLLTRGSPVHSTTVVRALVPVSVEDESGQGLHQLAACLIDLPVGEAAASMRLHQVAFLMRQQIAGGHAVGADRLVGLAGFAPPTLHAMGARLGSDMSKRLFNLIVTNVPGPQFPLYAGDAHLLATYPVIPLAKGQALAIGLTSYDGGVYYGLNADRDAMPDIEVLGQGIADALAELANGADGSASDA</sequence>
<evidence type="ECO:0000256" key="8">
    <source>
        <dbReference type="ARBA" id="ARBA00023098"/>
    </source>
</evidence>
<organism evidence="14 15">
    <name type="scientific">Candidatus Phosphoribacter hodrii</name>
    <dbReference type="NCBI Taxonomy" id="2953743"/>
    <lineage>
        <taxon>Bacteria</taxon>
        <taxon>Bacillati</taxon>
        <taxon>Actinomycetota</taxon>
        <taxon>Actinomycetes</taxon>
        <taxon>Micrococcales</taxon>
        <taxon>Dermatophilaceae</taxon>
        <taxon>Candidatus Phosphoribacter</taxon>
    </lineage>
</organism>
<comment type="similarity">
    <text evidence="3 11">Belongs to the long-chain O-acyltransferase family.</text>
</comment>
<keyword evidence="5 11" id="KW-0444">Lipid biosynthesis</keyword>